<keyword evidence="5 6" id="KW-0472">Membrane</keyword>
<dbReference type="EMBL" id="GG745340">
    <property type="protein sequence ID" value="KNE62460.1"/>
    <property type="molecule type" value="Genomic_DNA"/>
</dbReference>
<reference evidence="8 9" key="1">
    <citation type="submission" date="2009-11" db="EMBL/GenBank/DDBJ databases">
        <title>Annotation of Allomyces macrogynus ATCC 38327.</title>
        <authorList>
            <consortium name="The Broad Institute Genome Sequencing Platform"/>
            <person name="Russ C."/>
            <person name="Cuomo C."/>
            <person name="Burger G."/>
            <person name="Gray M.W."/>
            <person name="Holland P.W.H."/>
            <person name="King N."/>
            <person name="Lang F.B.F."/>
            <person name="Roger A.J."/>
            <person name="Ruiz-Trillo I."/>
            <person name="Young S.K."/>
            <person name="Zeng Q."/>
            <person name="Gargeya S."/>
            <person name="Fitzgerald M."/>
            <person name="Haas B."/>
            <person name="Abouelleil A."/>
            <person name="Alvarado L."/>
            <person name="Arachchi H.M."/>
            <person name="Berlin A."/>
            <person name="Chapman S.B."/>
            <person name="Gearin G."/>
            <person name="Goldberg J."/>
            <person name="Griggs A."/>
            <person name="Gujja S."/>
            <person name="Hansen M."/>
            <person name="Heiman D."/>
            <person name="Howarth C."/>
            <person name="Larimer J."/>
            <person name="Lui A."/>
            <person name="MacDonald P.J.P."/>
            <person name="McCowen C."/>
            <person name="Montmayeur A."/>
            <person name="Murphy C."/>
            <person name="Neiman D."/>
            <person name="Pearson M."/>
            <person name="Priest M."/>
            <person name="Roberts A."/>
            <person name="Saif S."/>
            <person name="Shea T."/>
            <person name="Sisk P."/>
            <person name="Stolte C."/>
            <person name="Sykes S."/>
            <person name="Wortman J."/>
            <person name="Nusbaum C."/>
            <person name="Birren B."/>
        </authorList>
    </citation>
    <scope>NUCLEOTIDE SEQUENCE [LARGE SCALE GENOMIC DNA]</scope>
    <source>
        <strain evidence="8 9">ATCC 38327</strain>
    </source>
</reference>
<dbReference type="GO" id="GO:0005774">
    <property type="term" value="C:vacuolar membrane"/>
    <property type="evidence" value="ECO:0007669"/>
    <property type="project" value="TreeGrafter"/>
</dbReference>
<keyword evidence="9" id="KW-1185">Reference proteome</keyword>
<dbReference type="STRING" id="578462.A0A0L0SJD5"/>
<feature type="transmembrane region" description="Helical" evidence="6">
    <location>
        <begin position="228"/>
        <end position="251"/>
    </location>
</feature>
<feature type="transmembrane region" description="Helical" evidence="6">
    <location>
        <begin position="390"/>
        <end position="412"/>
    </location>
</feature>
<name>A0A0L0SJD5_ALLM3</name>
<dbReference type="OrthoDB" id="5531445at2759"/>
<comment type="similarity">
    <text evidence="2">Belongs to the amino acid/polyamine transporter 2 family.</text>
</comment>
<comment type="subcellular location">
    <subcellularLocation>
        <location evidence="1">Membrane</location>
        <topology evidence="1">Multi-pass membrane protein</topology>
    </subcellularLocation>
</comment>
<evidence type="ECO:0000313" key="9">
    <source>
        <dbReference type="Proteomes" id="UP000054350"/>
    </source>
</evidence>
<gene>
    <name evidence="8" type="ORF">AMAG_07676</name>
</gene>
<feature type="transmembrane region" description="Helical" evidence="6">
    <location>
        <begin position="84"/>
        <end position="107"/>
    </location>
</feature>
<evidence type="ECO:0000256" key="4">
    <source>
        <dbReference type="ARBA" id="ARBA00022989"/>
    </source>
</evidence>
<feature type="transmembrane region" description="Helical" evidence="6">
    <location>
        <begin position="367"/>
        <end position="384"/>
    </location>
</feature>
<organism evidence="8 9">
    <name type="scientific">Allomyces macrogynus (strain ATCC 38327)</name>
    <name type="common">Allomyces javanicus var. macrogynus</name>
    <dbReference type="NCBI Taxonomy" id="578462"/>
    <lineage>
        <taxon>Eukaryota</taxon>
        <taxon>Fungi</taxon>
        <taxon>Fungi incertae sedis</taxon>
        <taxon>Blastocladiomycota</taxon>
        <taxon>Blastocladiomycetes</taxon>
        <taxon>Blastocladiales</taxon>
        <taxon>Blastocladiaceae</taxon>
        <taxon>Allomyces</taxon>
    </lineage>
</organism>
<dbReference type="PANTHER" id="PTHR22950:SF666">
    <property type="entry name" value="VACUOLAR AMINO ACID TRANSPORTER 4"/>
    <property type="match status" value="1"/>
</dbReference>
<evidence type="ECO:0000259" key="7">
    <source>
        <dbReference type="Pfam" id="PF01490"/>
    </source>
</evidence>
<feature type="transmembrane region" description="Helical" evidence="6">
    <location>
        <begin position="119"/>
        <end position="140"/>
    </location>
</feature>
<dbReference type="PANTHER" id="PTHR22950">
    <property type="entry name" value="AMINO ACID TRANSPORTER"/>
    <property type="match status" value="1"/>
</dbReference>
<feature type="transmembrane region" description="Helical" evidence="6">
    <location>
        <begin position="16"/>
        <end position="37"/>
    </location>
</feature>
<dbReference type="GO" id="GO:0015179">
    <property type="term" value="F:L-amino acid transmembrane transporter activity"/>
    <property type="evidence" value="ECO:0007669"/>
    <property type="project" value="TreeGrafter"/>
</dbReference>
<evidence type="ECO:0000256" key="1">
    <source>
        <dbReference type="ARBA" id="ARBA00004141"/>
    </source>
</evidence>
<feature type="transmembrane region" description="Helical" evidence="6">
    <location>
        <begin position="152"/>
        <end position="174"/>
    </location>
</feature>
<reference evidence="9" key="2">
    <citation type="submission" date="2009-11" db="EMBL/GenBank/DDBJ databases">
        <title>The Genome Sequence of Allomyces macrogynus strain ATCC 38327.</title>
        <authorList>
            <consortium name="The Broad Institute Genome Sequencing Platform"/>
            <person name="Russ C."/>
            <person name="Cuomo C."/>
            <person name="Shea T."/>
            <person name="Young S.K."/>
            <person name="Zeng Q."/>
            <person name="Koehrsen M."/>
            <person name="Haas B."/>
            <person name="Borodovsky M."/>
            <person name="Guigo R."/>
            <person name="Alvarado L."/>
            <person name="Berlin A."/>
            <person name="Borenstein D."/>
            <person name="Chen Z."/>
            <person name="Engels R."/>
            <person name="Freedman E."/>
            <person name="Gellesch M."/>
            <person name="Goldberg J."/>
            <person name="Griggs A."/>
            <person name="Gujja S."/>
            <person name="Heiman D."/>
            <person name="Hepburn T."/>
            <person name="Howarth C."/>
            <person name="Jen D."/>
            <person name="Larson L."/>
            <person name="Lewis B."/>
            <person name="Mehta T."/>
            <person name="Park D."/>
            <person name="Pearson M."/>
            <person name="Roberts A."/>
            <person name="Saif S."/>
            <person name="Shenoy N."/>
            <person name="Sisk P."/>
            <person name="Stolte C."/>
            <person name="Sykes S."/>
            <person name="Walk T."/>
            <person name="White J."/>
            <person name="Yandava C."/>
            <person name="Burger G."/>
            <person name="Gray M.W."/>
            <person name="Holland P.W.H."/>
            <person name="King N."/>
            <person name="Lang F.B.F."/>
            <person name="Roger A.J."/>
            <person name="Ruiz-Trillo I."/>
            <person name="Lander E."/>
            <person name="Nusbaum C."/>
        </authorList>
    </citation>
    <scope>NUCLEOTIDE SEQUENCE [LARGE SCALE GENOMIC DNA]</scope>
    <source>
        <strain evidence="9">ATCC 38327</strain>
    </source>
</reference>
<evidence type="ECO:0000313" key="8">
    <source>
        <dbReference type="EMBL" id="KNE62460.1"/>
    </source>
</evidence>
<protein>
    <recommendedName>
        <fullName evidence="7">Amino acid transporter transmembrane domain-containing protein</fullName>
    </recommendedName>
</protein>
<dbReference type="OMA" id="YLIFICE"/>
<dbReference type="InterPro" id="IPR013057">
    <property type="entry name" value="AA_transpt_TM"/>
</dbReference>
<feature type="domain" description="Amino acid transporter transmembrane" evidence="7">
    <location>
        <begin position="10"/>
        <end position="445"/>
    </location>
</feature>
<sequence length="447" mass="48850">MTAIDVPAGTAGAGRAFLLLIKSFIGTGVLFLGGAFVDGGFAFSVAILGVLAILGTIGMLLLVNVRKIVPGSFEEIGHHLFGPVMFHIVLLSVGLSQIGFCAAYTNFVVNNSVEVVSRFSHGAVHVSPWVFLVIQGCLYIPASMIRRIQSFAIFSMMGMIFVAFGLVVVSYYAVDHLVEVGHVDDSIVQFNPSRFALYIGTACYTFEGISIVLPIANSMKRPERFGMVLIVAMIITTAVYVFIGSTVYLSWGENVKTIVLFNLPENTFVSIIYLLYIVAIVCTWPLMLFPATEIVEREVLKLVAYGYAKATLRREAQYAKDVERDEARGALLRIASAASVSIHTVDTAARFAALPWTARKLYWVQNLIRLCLVIFVLVLAYLTGDILGKLVSVIGGIGCVPLSFVWPAAYHLRAFPEQGVWARALDWFLIVIGLVAAFYVTIMTFVA</sequence>
<keyword evidence="4 6" id="KW-1133">Transmembrane helix</keyword>
<proteinExistence type="inferred from homology"/>
<dbReference type="Pfam" id="PF01490">
    <property type="entry name" value="Aa_trans"/>
    <property type="match status" value="1"/>
</dbReference>
<feature type="transmembrane region" description="Helical" evidence="6">
    <location>
        <begin position="271"/>
        <end position="291"/>
    </location>
</feature>
<evidence type="ECO:0000256" key="5">
    <source>
        <dbReference type="ARBA" id="ARBA00023136"/>
    </source>
</evidence>
<dbReference type="eggNOG" id="KOG1304">
    <property type="taxonomic scope" value="Eukaryota"/>
</dbReference>
<dbReference type="VEuPathDB" id="FungiDB:AMAG_07676"/>
<keyword evidence="3 6" id="KW-0812">Transmembrane</keyword>
<evidence type="ECO:0000256" key="2">
    <source>
        <dbReference type="ARBA" id="ARBA00008066"/>
    </source>
</evidence>
<feature type="transmembrane region" description="Helical" evidence="6">
    <location>
        <begin position="43"/>
        <end position="63"/>
    </location>
</feature>
<feature type="transmembrane region" description="Helical" evidence="6">
    <location>
        <begin position="424"/>
        <end position="446"/>
    </location>
</feature>
<evidence type="ECO:0000256" key="3">
    <source>
        <dbReference type="ARBA" id="ARBA00022692"/>
    </source>
</evidence>
<evidence type="ECO:0000256" key="6">
    <source>
        <dbReference type="SAM" id="Phobius"/>
    </source>
</evidence>
<dbReference type="Proteomes" id="UP000054350">
    <property type="component" value="Unassembled WGS sequence"/>
</dbReference>
<dbReference type="AlphaFoldDB" id="A0A0L0SJD5"/>
<accession>A0A0L0SJD5</accession>
<feature type="transmembrane region" description="Helical" evidence="6">
    <location>
        <begin position="194"/>
        <end position="216"/>
    </location>
</feature>